<accession>A0ABP5LIS3</accession>
<dbReference type="EMBL" id="BAAANT010000023">
    <property type="protein sequence ID" value="GAA2148091.1"/>
    <property type="molecule type" value="Genomic_DNA"/>
</dbReference>
<reference evidence="3" key="1">
    <citation type="journal article" date="2019" name="Int. J. Syst. Evol. Microbiol.">
        <title>The Global Catalogue of Microorganisms (GCM) 10K type strain sequencing project: providing services to taxonomists for standard genome sequencing and annotation.</title>
        <authorList>
            <consortium name="The Broad Institute Genomics Platform"/>
            <consortium name="The Broad Institute Genome Sequencing Center for Infectious Disease"/>
            <person name="Wu L."/>
            <person name="Ma J."/>
        </authorList>
    </citation>
    <scope>NUCLEOTIDE SEQUENCE [LARGE SCALE GENOMIC DNA]</scope>
    <source>
        <strain evidence="3">JCM 14560</strain>
    </source>
</reference>
<gene>
    <name evidence="2" type="ORF">GCM10009760_39640</name>
</gene>
<feature type="region of interest" description="Disordered" evidence="1">
    <location>
        <begin position="1"/>
        <end position="36"/>
    </location>
</feature>
<feature type="compositionally biased region" description="Low complexity" evidence="1">
    <location>
        <begin position="26"/>
        <end position="36"/>
    </location>
</feature>
<comment type="caution">
    <text evidence="2">The sequence shown here is derived from an EMBL/GenBank/DDBJ whole genome shotgun (WGS) entry which is preliminary data.</text>
</comment>
<evidence type="ECO:0000313" key="2">
    <source>
        <dbReference type="EMBL" id="GAA2148091.1"/>
    </source>
</evidence>
<proteinExistence type="predicted"/>
<name>A0ABP5LIS3_9ACTN</name>
<dbReference type="RefSeq" id="WP_344466858.1">
    <property type="nucleotide sequence ID" value="NZ_BAAANT010000023.1"/>
</dbReference>
<evidence type="ECO:0000313" key="3">
    <source>
        <dbReference type="Proteomes" id="UP001422759"/>
    </source>
</evidence>
<organism evidence="2 3">
    <name type="scientific">Kitasatospora kazusensis</name>
    <dbReference type="NCBI Taxonomy" id="407974"/>
    <lineage>
        <taxon>Bacteria</taxon>
        <taxon>Bacillati</taxon>
        <taxon>Actinomycetota</taxon>
        <taxon>Actinomycetes</taxon>
        <taxon>Kitasatosporales</taxon>
        <taxon>Streptomycetaceae</taxon>
        <taxon>Kitasatospora</taxon>
    </lineage>
</organism>
<evidence type="ECO:0000256" key="1">
    <source>
        <dbReference type="SAM" id="MobiDB-lite"/>
    </source>
</evidence>
<dbReference type="Proteomes" id="UP001422759">
    <property type="component" value="Unassembled WGS sequence"/>
</dbReference>
<keyword evidence="3" id="KW-1185">Reference proteome</keyword>
<evidence type="ECO:0008006" key="4">
    <source>
        <dbReference type="Google" id="ProtNLM"/>
    </source>
</evidence>
<protein>
    <recommendedName>
        <fullName evidence="4">Tat pathway signal sequence domain protein</fullName>
    </recommendedName>
</protein>
<sequence length="236" mass="24606">MSGTGRGDSAHGALGPVEAAGGTEVRPGPARRPGPTRRQWYGLAALLLTAGVLLAAREHAGRPAPEANSPPPYPSQAAAFSYLGPLRDAVPGGREFTLKVRAAATGRVPYAIVAVRQEYRGISTSLDGTALPATVGPGRPAELTLVYRVTDCAAAPRDAGMPLLDVTLRNTRAIQTVSQILGADYARDLSRNLHIICPDTDIRTSTPVPAIPDSVIRYPDTALITRVSEAASPSAT</sequence>